<evidence type="ECO:0000313" key="6">
    <source>
        <dbReference type="Proteomes" id="UP000789595"/>
    </source>
</evidence>
<dbReference type="GO" id="GO:0000398">
    <property type="term" value="P:mRNA splicing, via spliceosome"/>
    <property type="evidence" value="ECO:0007669"/>
    <property type="project" value="TreeGrafter"/>
</dbReference>
<dbReference type="PROSITE" id="PS50102">
    <property type="entry name" value="RRM"/>
    <property type="match status" value="1"/>
</dbReference>
<keyword evidence="6" id="KW-1185">Reference proteome</keyword>
<evidence type="ECO:0000313" key="5">
    <source>
        <dbReference type="EMBL" id="CAH0373765.1"/>
    </source>
</evidence>
<dbReference type="InterPro" id="IPR012677">
    <property type="entry name" value="Nucleotide-bd_a/b_plait_sf"/>
</dbReference>
<keyword evidence="1 2" id="KW-0694">RNA-binding</keyword>
<sequence length="116" mass="12417">DTSKAKLQARAPPARALKLTIGTLGLLSSINVSGDCRRHVVTSSSPCKQLQTQTSKRRGESQRARPGPTMTSLNVLRVTNLTRQVTAAHLREVFGHFGDVARVDLAVDATVGLSRG</sequence>
<dbReference type="SUPFAM" id="SSF54928">
    <property type="entry name" value="RNA-binding domain, RBD"/>
    <property type="match status" value="1"/>
</dbReference>
<dbReference type="Gene3D" id="3.30.70.330">
    <property type="match status" value="1"/>
</dbReference>
<evidence type="ECO:0000256" key="3">
    <source>
        <dbReference type="SAM" id="MobiDB-lite"/>
    </source>
</evidence>
<name>A0A8J2X0M3_9STRA</name>
<gene>
    <name evidence="5" type="ORF">PECAL_4P10020</name>
</gene>
<dbReference type="GO" id="GO:0005737">
    <property type="term" value="C:cytoplasm"/>
    <property type="evidence" value="ECO:0007669"/>
    <property type="project" value="TreeGrafter"/>
</dbReference>
<protein>
    <recommendedName>
        <fullName evidence="4">RRM domain-containing protein</fullName>
    </recommendedName>
</protein>
<accession>A0A8J2X0M3</accession>
<dbReference type="GO" id="GO:0005654">
    <property type="term" value="C:nucleoplasm"/>
    <property type="evidence" value="ECO:0007669"/>
    <property type="project" value="TreeGrafter"/>
</dbReference>
<dbReference type="OrthoDB" id="252020at2759"/>
<evidence type="ECO:0000256" key="2">
    <source>
        <dbReference type="PROSITE-ProRule" id="PRU00176"/>
    </source>
</evidence>
<dbReference type="GO" id="GO:0061574">
    <property type="term" value="C:ASAP complex"/>
    <property type="evidence" value="ECO:0007669"/>
    <property type="project" value="TreeGrafter"/>
</dbReference>
<feature type="non-terminal residue" evidence="5">
    <location>
        <position position="116"/>
    </location>
</feature>
<dbReference type="AlphaFoldDB" id="A0A8J2X0M3"/>
<feature type="region of interest" description="Disordered" evidence="3">
    <location>
        <begin position="41"/>
        <end position="69"/>
    </location>
</feature>
<feature type="domain" description="RRM" evidence="4">
    <location>
        <begin position="74"/>
        <end position="116"/>
    </location>
</feature>
<reference evidence="5" key="1">
    <citation type="submission" date="2021-11" db="EMBL/GenBank/DDBJ databases">
        <authorList>
            <consortium name="Genoscope - CEA"/>
            <person name="William W."/>
        </authorList>
    </citation>
    <scope>NUCLEOTIDE SEQUENCE</scope>
</reference>
<evidence type="ECO:0000256" key="1">
    <source>
        <dbReference type="ARBA" id="ARBA00022884"/>
    </source>
</evidence>
<feature type="compositionally biased region" description="Polar residues" evidence="3">
    <location>
        <begin position="41"/>
        <end position="54"/>
    </location>
</feature>
<organism evidence="5 6">
    <name type="scientific">Pelagomonas calceolata</name>
    <dbReference type="NCBI Taxonomy" id="35677"/>
    <lineage>
        <taxon>Eukaryota</taxon>
        <taxon>Sar</taxon>
        <taxon>Stramenopiles</taxon>
        <taxon>Ochrophyta</taxon>
        <taxon>Pelagophyceae</taxon>
        <taxon>Pelagomonadales</taxon>
        <taxon>Pelagomonadaceae</taxon>
        <taxon>Pelagomonas</taxon>
    </lineage>
</organism>
<dbReference type="Proteomes" id="UP000789595">
    <property type="component" value="Unassembled WGS sequence"/>
</dbReference>
<comment type="caution">
    <text evidence="5">The sequence shown here is derived from an EMBL/GenBank/DDBJ whole genome shotgun (WGS) entry which is preliminary data.</text>
</comment>
<evidence type="ECO:0000259" key="4">
    <source>
        <dbReference type="PROSITE" id="PS50102"/>
    </source>
</evidence>
<dbReference type="PANTHER" id="PTHR15481">
    <property type="entry name" value="RIBONUCLEIC ACID BINDING PROTEIN S1"/>
    <property type="match status" value="1"/>
</dbReference>
<dbReference type="InterPro" id="IPR000504">
    <property type="entry name" value="RRM_dom"/>
</dbReference>
<proteinExistence type="predicted"/>
<dbReference type="InterPro" id="IPR035979">
    <property type="entry name" value="RBD_domain_sf"/>
</dbReference>
<dbReference type="GO" id="GO:0003723">
    <property type="term" value="F:RNA binding"/>
    <property type="evidence" value="ECO:0007669"/>
    <property type="project" value="UniProtKB-UniRule"/>
</dbReference>
<dbReference type="Pfam" id="PF00076">
    <property type="entry name" value="RRM_1"/>
    <property type="match status" value="1"/>
</dbReference>
<dbReference type="PANTHER" id="PTHR15481:SF0">
    <property type="entry name" value="LD23870P-RELATED"/>
    <property type="match status" value="1"/>
</dbReference>
<dbReference type="EMBL" id="CAKKNE010000004">
    <property type="protein sequence ID" value="CAH0373765.1"/>
    <property type="molecule type" value="Genomic_DNA"/>
</dbReference>
<feature type="non-terminal residue" evidence="5">
    <location>
        <position position="1"/>
    </location>
</feature>